<keyword evidence="15" id="KW-1185">Reference proteome</keyword>
<dbReference type="GO" id="GO:0008984">
    <property type="term" value="F:protein-glutamate methylesterase activity"/>
    <property type="evidence" value="ECO:0007669"/>
    <property type="project" value="InterPro"/>
</dbReference>
<evidence type="ECO:0000256" key="4">
    <source>
        <dbReference type="ARBA" id="ARBA00022679"/>
    </source>
</evidence>
<dbReference type="Gene3D" id="1.10.155.10">
    <property type="entry name" value="Chemotaxis receptor methyltransferase CheR, N-terminal domain"/>
    <property type="match status" value="1"/>
</dbReference>
<dbReference type="GO" id="GO:0000156">
    <property type="term" value="F:phosphorelay response regulator activity"/>
    <property type="evidence" value="ECO:0007669"/>
    <property type="project" value="InterPro"/>
</dbReference>
<dbReference type="EC" id="2.1.1.80" evidence="2"/>
<dbReference type="InterPro" id="IPR022642">
    <property type="entry name" value="CheR_C"/>
</dbReference>
<dbReference type="CDD" id="cd01948">
    <property type="entry name" value="EAL"/>
    <property type="match status" value="1"/>
</dbReference>
<dbReference type="NCBIfam" id="TIGR00229">
    <property type="entry name" value="sensory_box"/>
    <property type="match status" value="1"/>
</dbReference>
<dbReference type="CDD" id="cd00130">
    <property type="entry name" value="PAS"/>
    <property type="match status" value="1"/>
</dbReference>
<feature type="region of interest" description="Disordered" evidence="7">
    <location>
        <begin position="682"/>
        <end position="707"/>
    </location>
</feature>
<dbReference type="SMART" id="SM00267">
    <property type="entry name" value="GGDEF"/>
    <property type="match status" value="1"/>
</dbReference>
<dbReference type="PROSITE" id="PS50123">
    <property type="entry name" value="CHER"/>
    <property type="match status" value="1"/>
</dbReference>
<keyword evidence="5" id="KW-0949">S-adenosyl-L-methionine</keyword>
<dbReference type="Pfam" id="PF01339">
    <property type="entry name" value="CheB_methylest"/>
    <property type="match status" value="1"/>
</dbReference>
<sequence>METRQTTLSNSAGAVPKLVGIGASAGGLESLRNLLAALPADQGLCYVVLQHMSPTHRSMLTEILQPHTPMQVREIRDGDQPQPDEILITPTNAHIEFDGAALRLTEPEPHSLPRPSINLFFQSLAHRLGHLAGGIVLSGTGSDGAQGLQRIRDAGGLVLVQTSESARYTGMPEAASRSVGFDRMMSLGEMGRALCHWVRDPGALPMTVSDIVAARDHAEDEVLSPPQLGDDAQMVELLQRVRRRCGVNLADYKEGTLLRRLARRLQACEVSNLAEYLALTLDHPEELEHLARETLISVTSFWRNPVAFDHLLEQVTRSVVHKPAGEAIRVWVAGCATGEEAYSVAMVWLDALGDRAKDHPLQIFATDLDLEALQRARRGVYDPQSLAALPERFRARHFTPWGTQVEVSKALRECIVFSRHDLTRDPPFPRLDMISCRNVLIYLKPQAQERVMRMFHYALGTRGLLMLGQNESVLHSEALFSHLGREVRLYARRSGPTPLHEVALIPMAEVQPVPPKPRLDVGQPLELRLLRQGSQRYLPPCVLLDERLQVLQVHGDVSPFLQLRSGAQRFDVVSLARPEIEEDLRLLCALLGDGSRDTHRMAVTLQNGRRRERWELVLHLIGDVPLQRQALLAFLRQPARVHREAPSKAPDSREALELADARDRMKSLIEQLESFNEEMQALNEESQATNEELQASNEELESANEELQATNQELATVNAELNHQWRRHQQLAEELQSVQNSIAMPLLVIDDQYRISRYNVAAARLFSISPGAEGLPLSTLRLPEGIDDLIAPAAQAHGSASPTTLVLPPSARGQEYVLHFSHNVLGGERRGVVLTVVDNTELALAERHTQRVERRLLTVLNHGRALMAIKDLAGRYEFANGHYAAFLGVETAALLGRTDEQALPLAVARALRLRDVELLRDNEPVECEELFDIGGQTRCWWSTRFGLYDVHGALEAVCLQAVDITASHEADTALRIAAQVFEATTEGVLVLDAQGCVLRVNGAFCRLTGHDESALVGSPPPVLFDVERHGPHFFDEIRRQVGQTGRWQGEVCRKPAANTAQAQRPGALFTGWLSASAIRDKTGQLTQVVMVLTDVSALTETRESMRHLATHDPLTGLPNRNLLSDRLSHAIDSARRHRSEIALCFIDLDHFKTINDSLGHDVGDEVLRMAARRIAEGVRSADTLARLGGDEFVLLLENTSRHECLQTVERIRKALAQDMPFQGRLLTTGATVGIAMYPGDASDGATLLRHADAAMYRAKASGRGSYEFFSVEVGDSARTRLMIESGLRQALKGDELVLHYQPQIDGGTGRVFGVEALLRWRPTGGELIAPSVFLPIAEQSSLIDLIGHWVLDEALRQLSAWRRAGLESVRMSVNISPRQLRDRSFAEALQEVLIRHQIPGECLMLELTESALLQQDDTLTQLLQRLNQLGVQMSLDDFGTGYSSLGYLRRLPLNELKIDRSFVNGVLDRRDDREIVAAIVGLGQALGLRVVAEGVETAAQMGHFRGGAVPVGIQGFHVSRPMSAETSSRWLLDHRQGWGHA</sequence>
<dbReference type="InterPro" id="IPR000014">
    <property type="entry name" value="PAS"/>
</dbReference>
<evidence type="ECO:0000256" key="6">
    <source>
        <dbReference type="PROSITE-ProRule" id="PRU00050"/>
    </source>
</evidence>
<dbReference type="InterPro" id="IPR029787">
    <property type="entry name" value="Nucleotide_cyclase"/>
</dbReference>
<feature type="active site" evidence="6">
    <location>
        <position position="51"/>
    </location>
</feature>
<dbReference type="FunFam" id="3.30.70.270:FF:000001">
    <property type="entry name" value="Diguanylate cyclase domain protein"/>
    <property type="match status" value="1"/>
</dbReference>
<dbReference type="Gene3D" id="3.40.50.150">
    <property type="entry name" value="Vaccinia Virus protein VP39"/>
    <property type="match status" value="1"/>
</dbReference>
<keyword evidence="6" id="KW-0145">Chemotaxis</keyword>
<reference evidence="14 15" key="1">
    <citation type="submission" date="2020-07" db="EMBL/GenBank/DDBJ databases">
        <title>Genomic Encyclopedia of Archaeal and Bacterial Type Strains, Phase II (KMG-II): from individual species to whole genera.</title>
        <authorList>
            <person name="Goeker M."/>
        </authorList>
    </citation>
    <scope>NUCLEOTIDE SEQUENCE [LARGE SCALE GENOMIC DNA]</scope>
    <source>
        <strain evidence="14 15">DSM 21226</strain>
    </source>
</reference>
<feature type="domain" description="EAL" evidence="12">
    <location>
        <begin position="1280"/>
        <end position="1535"/>
    </location>
</feature>
<dbReference type="SUPFAM" id="SSF141868">
    <property type="entry name" value="EAL domain-like"/>
    <property type="match status" value="1"/>
</dbReference>
<dbReference type="Gene3D" id="3.40.50.180">
    <property type="entry name" value="Methylesterase CheB, C-terminal domain"/>
    <property type="match status" value="1"/>
</dbReference>
<dbReference type="Pfam" id="PF03705">
    <property type="entry name" value="CheR_N"/>
    <property type="match status" value="1"/>
</dbReference>
<dbReference type="SUPFAM" id="SSF55073">
    <property type="entry name" value="Nucleotide cyclase"/>
    <property type="match status" value="1"/>
</dbReference>
<dbReference type="SMART" id="SM00091">
    <property type="entry name" value="PAS"/>
    <property type="match status" value="3"/>
</dbReference>
<dbReference type="InterPro" id="IPR043128">
    <property type="entry name" value="Rev_trsase/Diguanyl_cyclase"/>
</dbReference>
<evidence type="ECO:0000313" key="15">
    <source>
        <dbReference type="Proteomes" id="UP000518288"/>
    </source>
</evidence>
<feature type="domain" description="CheB-type methylesterase" evidence="10">
    <location>
        <begin position="12"/>
        <end position="201"/>
    </location>
</feature>
<dbReference type="PROSITE" id="PS50112">
    <property type="entry name" value="PAS"/>
    <property type="match status" value="1"/>
</dbReference>
<comment type="caution">
    <text evidence="14">The sequence shown here is derived from an EMBL/GenBank/DDBJ whole genome shotgun (WGS) entry which is preliminary data.</text>
</comment>
<dbReference type="SUPFAM" id="SSF55785">
    <property type="entry name" value="PYP-like sensor domain (PAS domain)"/>
    <property type="match status" value="3"/>
</dbReference>
<protein>
    <recommendedName>
        <fullName evidence="2">protein-glutamate O-methyltransferase</fullName>
        <ecNumber evidence="2">2.1.1.80</ecNumber>
    </recommendedName>
</protein>
<dbReference type="GO" id="GO:0006935">
    <property type="term" value="P:chemotaxis"/>
    <property type="evidence" value="ECO:0007669"/>
    <property type="project" value="UniProtKB-UniRule"/>
</dbReference>
<dbReference type="InterPro" id="IPR000673">
    <property type="entry name" value="Sig_transdc_resp-reg_Me-estase"/>
</dbReference>
<dbReference type="SUPFAM" id="SSF47757">
    <property type="entry name" value="Chemotaxis receptor methyltransferase CheR, N-terminal domain"/>
    <property type="match status" value="1"/>
</dbReference>
<evidence type="ECO:0000256" key="3">
    <source>
        <dbReference type="ARBA" id="ARBA00022603"/>
    </source>
</evidence>
<dbReference type="InterPro" id="IPR035965">
    <property type="entry name" value="PAS-like_dom_sf"/>
</dbReference>
<dbReference type="InterPro" id="IPR013656">
    <property type="entry name" value="PAS_4"/>
</dbReference>
<feature type="domain" description="GGDEF" evidence="13">
    <location>
        <begin position="1139"/>
        <end position="1271"/>
    </location>
</feature>
<feature type="compositionally biased region" description="Polar residues" evidence="7">
    <location>
        <begin position="683"/>
        <end position="693"/>
    </location>
</feature>
<dbReference type="PRINTS" id="PR00996">
    <property type="entry name" value="CHERMTFRASE"/>
</dbReference>
<dbReference type="SUPFAM" id="SSF52738">
    <property type="entry name" value="Methylesterase CheB, C-terminal domain"/>
    <property type="match status" value="1"/>
</dbReference>
<dbReference type="CDD" id="cd01949">
    <property type="entry name" value="GGDEF"/>
    <property type="match status" value="1"/>
</dbReference>
<dbReference type="PROSITE" id="PS50887">
    <property type="entry name" value="GGDEF"/>
    <property type="match status" value="1"/>
</dbReference>
<dbReference type="GO" id="GO:0008983">
    <property type="term" value="F:protein-glutamate O-methyltransferase activity"/>
    <property type="evidence" value="ECO:0007669"/>
    <property type="project" value="UniProtKB-EC"/>
</dbReference>
<evidence type="ECO:0000256" key="1">
    <source>
        <dbReference type="ARBA" id="ARBA00001541"/>
    </source>
</evidence>
<gene>
    <name evidence="14" type="ORF">BDD16_001536</name>
</gene>
<dbReference type="GO" id="GO:0006355">
    <property type="term" value="P:regulation of DNA-templated transcription"/>
    <property type="evidence" value="ECO:0007669"/>
    <property type="project" value="InterPro"/>
</dbReference>
<dbReference type="InterPro" id="IPR000780">
    <property type="entry name" value="CheR_MeTrfase"/>
</dbReference>
<dbReference type="InterPro" id="IPR035919">
    <property type="entry name" value="EAL_sf"/>
</dbReference>
<dbReference type="InterPro" id="IPR022641">
    <property type="entry name" value="CheR_N"/>
</dbReference>
<accession>A0A7Y9UJ95</accession>
<evidence type="ECO:0000313" key="14">
    <source>
        <dbReference type="EMBL" id="NYG32550.1"/>
    </source>
</evidence>
<dbReference type="Proteomes" id="UP000518288">
    <property type="component" value="Unassembled WGS sequence"/>
</dbReference>
<dbReference type="GO" id="GO:0005737">
    <property type="term" value="C:cytoplasm"/>
    <property type="evidence" value="ECO:0007669"/>
    <property type="project" value="InterPro"/>
</dbReference>
<proteinExistence type="predicted"/>
<dbReference type="EMBL" id="JACCFH010000001">
    <property type="protein sequence ID" value="NYG32550.1"/>
    <property type="molecule type" value="Genomic_DNA"/>
</dbReference>
<evidence type="ECO:0000256" key="2">
    <source>
        <dbReference type="ARBA" id="ARBA00012534"/>
    </source>
</evidence>
<evidence type="ECO:0000259" key="11">
    <source>
        <dbReference type="PROSITE" id="PS50123"/>
    </source>
</evidence>
<dbReference type="CDD" id="cd16434">
    <property type="entry name" value="CheB-CheR_fusion"/>
    <property type="match status" value="1"/>
</dbReference>
<dbReference type="Pfam" id="PF00990">
    <property type="entry name" value="GGDEF"/>
    <property type="match status" value="1"/>
</dbReference>
<dbReference type="NCBIfam" id="TIGR00254">
    <property type="entry name" value="GGDEF"/>
    <property type="match status" value="1"/>
</dbReference>
<dbReference type="InterPro" id="IPR035909">
    <property type="entry name" value="CheB_C"/>
</dbReference>
<dbReference type="SMART" id="SM00138">
    <property type="entry name" value="MeTrc"/>
    <property type="match status" value="1"/>
</dbReference>
<dbReference type="PROSITE" id="PS50122">
    <property type="entry name" value="CHEB"/>
    <property type="match status" value="1"/>
</dbReference>
<evidence type="ECO:0000256" key="5">
    <source>
        <dbReference type="ARBA" id="ARBA00022691"/>
    </source>
</evidence>
<dbReference type="InterPro" id="IPR052155">
    <property type="entry name" value="Biofilm_reg_signaling"/>
</dbReference>
<dbReference type="Gene3D" id="3.30.450.20">
    <property type="entry name" value="PAS domain"/>
    <property type="match status" value="3"/>
</dbReference>
<feature type="domain" description="PAC" evidence="9">
    <location>
        <begin position="1053"/>
        <end position="1107"/>
    </location>
</feature>
<feature type="active site" evidence="6">
    <location>
        <position position="24"/>
    </location>
</feature>
<dbReference type="InterPro" id="IPR001633">
    <property type="entry name" value="EAL_dom"/>
</dbReference>
<keyword evidence="3 14" id="KW-0489">Methyltransferase</keyword>
<dbReference type="Pfam" id="PF00989">
    <property type="entry name" value="PAS"/>
    <property type="match status" value="1"/>
</dbReference>
<dbReference type="PROSITE" id="PS50113">
    <property type="entry name" value="PAC"/>
    <property type="match status" value="1"/>
</dbReference>
<evidence type="ECO:0000259" key="13">
    <source>
        <dbReference type="PROSITE" id="PS50887"/>
    </source>
</evidence>
<evidence type="ECO:0000259" key="9">
    <source>
        <dbReference type="PROSITE" id="PS50113"/>
    </source>
</evidence>
<dbReference type="Pfam" id="PF00563">
    <property type="entry name" value="EAL"/>
    <property type="match status" value="1"/>
</dbReference>
<dbReference type="InterPro" id="IPR000160">
    <property type="entry name" value="GGDEF_dom"/>
</dbReference>
<dbReference type="Pfam" id="PF01739">
    <property type="entry name" value="CheR"/>
    <property type="match status" value="1"/>
</dbReference>
<dbReference type="Pfam" id="PF08448">
    <property type="entry name" value="PAS_4"/>
    <property type="match status" value="1"/>
</dbReference>
<dbReference type="InterPro" id="IPR029063">
    <property type="entry name" value="SAM-dependent_MTases_sf"/>
</dbReference>
<evidence type="ECO:0000259" key="8">
    <source>
        <dbReference type="PROSITE" id="PS50112"/>
    </source>
</evidence>
<dbReference type="InterPro" id="IPR000700">
    <property type="entry name" value="PAS-assoc_C"/>
</dbReference>
<name>A0A7Y9UJ95_9BURK</name>
<dbReference type="GO" id="GO:0032259">
    <property type="term" value="P:methylation"/>
    <property type="evidence" value="ECO:0007669"/>
    <property type="project" value="UniProtKB-KW"/>
</dbReference>
<organism evidence="14 15">
    <name type="scientific">Sphaerotilus montanus</name>
    <dbReference type="NCBI Taxonomy" id="522889"/>
    <lineage>
        <taxon>Bacteria</taxon>
        <taxon>Pseudomonadati</taxon>
        <taxon>Pseudomonadota</taxon>
        <taxon>Betaproteobacteria</taxon>
        <taxon>Burkholderiales</taxon>
        <taxon>Sphaerotilaceae</taxon>
        <taxon>Sphaerotilus</taxon>
    </lineage>
</organism>
<dbReference type="InterPro" id="IPR036804">
    <property type="entry name" value="CheR_N_sf"/>
</dbReference>
<feature type="domain" description="PAS" evidence="8">
    <location>
        <begin position="973"/>
        <end position="1017"/>
    </location>
</feature>
<evidence type="ECO:0000259" key="12">
    <source>
        <dbReference type="PROSITE" id="PS50883"/>
    </source>
</evidence>
<dbReference type="RefSeq" id="WP_179633431.1">
    <property type="nucleotide sequence ID" value="NZ_JACCFH010000001.1"/>
</dbReference>
<keyword evidence="4 14" id="KW-0808">Transferase</keyword>
<dbReference type="PANTHER" id="PTHR44757">
    <property type="entry name" value="DIGUANYLATE CYCLASE DGCP"/>
    <property type="match status" value="1"/>
</dbReference>
<dbReference type="PROSITE" id="PS50883">
    <property type="entry name" value="EAL"/>
    <property type="match status" value="1"/>
</dbReference>
<feature type="domain" description="CheR-type methyltransferase" evidence="11">
    <location>
        <begin position="231"/>
        <end position="493"/>
    </location>
</feature>
<comment type="catalytic activity">
    <reaction evidence="1">
        <text>L-glutamyl-[protein] + S-adenosyl-L-methionine = [protein]-L-glutamate 5-O-methyl ester + S-adenosyl-L-homocysteine</text>
        <dbReference type="Rhea" id="RHEA:24452"/>
        <dbReference type="Rhea" id="RHEA-COMP:10208"/>
        <dbReference type="Rhea" id="RHEA-COMP:10311"/>
        <dbReference type="ChEBI" id="CHEBI:29973"/>
        <dbReference type="ChEBI" id="CHEBI:57856"/>
        <dbReference type="ChEBI" id="CHEBI:59789"/>
        <dbReference type="ChEBI" id="CHEBI:82795"/>
        <dbReference type="EC" id="2.1.1.80"/>
    </reaction>
</comment>
<dbReference type="InterPro" id="IPR013767">
    <property type="entry name" value="PAS_fold"/>
</dbReference>
<dbReference type="Gene3D" id="3.20.20.450">
    <property type="entry name" value="EAL domain"/>
    <property type="match status" value="1"/>
</dbReference>
<evidence type="ECO:0000259" key="10">
    <source>
        <dbReference type="PROSITE" id="PS50122"/>
    </source>
</evidence>
<dbReference type="PANTHER" id="PTHR44757:SF2">
    <property type="entry name" value="BIOFILM ARCHITECTURE MAINTENANCE PROTEIN MBAA"/>
    <property type="match status" value="1"/>
</dbReference>
<feature type="active site" evidence="6">
    <location>
        <position position="143"/>
    </location>
</feature>
<dbReference type="SMART" id="SM00052">
    <property type="entry name" value="EAL"/>
    <property type="match status" value="1"/>
</dbReference>
<dbReference type="Gene3D" id="3.30.70.270">
    <property type="match status" value="1"/>
</dbReference>
<dbReference type="SUPFAM" id="SSF53335">
    <property type="entry name" value="S-adenosyl-L-methionine-dependent methyltransferases"/>
    <property type="match status" value="1"/>
</dbReference>
<keyword evidence="6 14" id="KW-0378">Hydrolase</keyword>
<evidence type="ECO:0000256" key="7">
    <source>
        <dbReference type="SAM" id="MobiDB-lite"/>
    </source>
</evidence>